<dbReference type="PANTHER" id="PTHR37536">
    <property type="entry name" value="PUTATIVE (AFU_ORTHOLOGUE AFUA_3G02970)-RELATED"/>
    <property type="match status" value="1"/>
</dbReference>
<dbReference type="Pfam" id="PF01828">
    <property type="entry name" value="Peptidase_A4"/>
    <property type="match status" value="1"/>
</dbReference>
<dbReference type="InterPro" id="IPR000250">
    <property type="entry name" value="Peptidase_G1"/>
</dbReference>
<evidence type="ECO:0000313" key="3">
    <source>
        <dbReference type="Proteomes" id="UP001610335"/>
    </source>
</evidence>
<reference evidence="2 3" key="1">
    <citation type="submission" date="2024-07" db="EMBL/GenBank/DDBJ databases">
        <title>Section-level genome sequencing and comparative genomics of Aspergillus sections Usti and Cavernicolus.</title>
        <authorList>
            <consortium name="Lawrence Berkeley National Laboratory"/>
            <person name="Nybo J.L."/>
            <person name="Vesth T.C."/>
            <person name="Theobald S."/>
            <person name="Frisvad J.C."/>
            <person name="Larsen T.O."/>
            <person name="Kjaerboelling I."/>
            <person name="Rothschild-Mancinelli K."/>
            <person name="Lyhne E.K."/>
            <person name="Kogle M.E."/>
            <person name="Barry K."/>
            <person name="Clum A."/>
            <person name="Na H."/>
            <person name="Ledsgaard L."/>
            <person name="Lin J."/>
            <person name="Lipzen A."/>
            <person name="Kuo A."/>
            <person name="Riley R."/>
            <person name="Mondo S."/>
            <person name="LaButti K."/>
            <person name="Haridas S."/>
            <person name="Pangalinan J."/>
            <person name="Salamov A.A."/>
            <person name="Simmons B.A."/>
            <person name="Magnuson J.K."/>
            <person name="Chen J."/>
            <person name="Drula E."/>
            <person name="Henrissat B."/>
            <person name="Wiebenga A."/>
            <person name="Lubbers R.J."/>
            <person name="Gomes A.C."/>
            <person name="Makela M.R."/>
            <person name="Stajich J."/>
            <person name="Grigoriev I.V."/>
            <person name="Mortensen U.H."/>
            <person name="De vries R.P."/>
            <person name="Baker S.E."/>
            <person name="Andersen M.R."/>
        </authorList>
    </citation>
    <scope>NUCLEOTIDE SEQUENCE [LARGE SCALE GENOMIC DNA]</scope>
    <source>
        <strain evidence="2 3">CBS 600.67</strain>
    </source>
</reference>
<proteinExistence type="predicted"/>
<dbReference type="Proteomes" id="UP001610335">
    <property type="component" value="Unassembled WGS sequence"/>
</dbReference>
<dbReference type="SUPFAM" id="SSF49899">
    <property type="entry name" value="Concanavalin A-like lectins/glucanases"/>
    <property type="match status" value="1"/>
</dbReference>
<keyword evidence="3" id="KW-1185">Reference proteome</keyword>
<evidence type="ECO:0000256" key="1">
    <source>
        <dbReference type="SAM" id="MobiDB-lite"/>
    </source>
</evidence>
<feature type="compositionally biased region" description="Low complexity" evidence="1">
    <location>
        <begin position="109"/>
        <end position="130"/>
    </location>
</feature>
<dbReference type="PANTHER" id="PTHR37536:SF1">
    <property type="entry name" value="ASPERGILLOPEPSIN, PUTAITVE (AFU_ORTHOLOGUE AFUA_7G01200)"/>
    <property type="match status" value="1"/>
</dbReference>
<sequence length="529" mass="56607">MCTGKGCTSKDKVCEKKEADICTEFVYSILDADALMCATESTTSRNTITACYAEATTTTTMLSDNGTATTAFIAYAFNVDTAVASSIADAIDAAFESVISEWESTSTTTTTTKTTKATSKTTTGPAATSTLNTSPDKVSYSCHGISRECGVFVGLHLFCDVAKSYIWGDEIYGGECYTNNVSGGFGCGVFVKGDGAYDHLIDSGCKICGQVEFSNGCHMRVDYVSGYTMQNDGPAHFCADAHVFALFIFFVFGDIVVDDEHEWICRVYPGHIFEQHASSQPQAAHNDGTSNPQLILAHHTPTKPQIYSSSLNKPVLPPSPRKPHIHALPLALALRLDPPLPEKHLLHRQLGRRRPLGLCPTKHPIPHICCRNTHCPAQHPVLNTCASGLCMDRDRWFVSTDAILQAGIGIVAYKDANTDKGAEAHEYTAWYEWYPGDVVGMDLAIHAGDVLVLSVYSTSDSGLAGVAMIRNKSTGQNVTAVVRGPAGAVLSGQLLSDGLLVLFVDFGTVRFDGAAAGAEGGSCVLGWWG</sequence>
<evidence type="ECO:0000313" key="2">
    <source>
        <dbReference type="EMBL" id="KAL2814058.1"/>
    </source>
</evidence>
<dbReference type="InterPro" id="IPR038656">
    <property type="entry name" value="Peptidase_G1_sf"/>
</dbReference>
<feature type="region of interest" description="Disordered" evidence="1">
    <location>
        <begin position="109"/>
        <end position="136"/>
    </location>
</feature>
<comment type="caution">
    <text evidence="2">The sequence shown here is derived from an EMBL/GenBank/DDBJ whole genome shotgun (WGS) entry which is preliminary data.</text>
</comment>
<organism evidence="2 3">
    <name type="scientific">Aspergillus cavernicola</name>
    <dbReference type="NCBI Taxonomy" id="176166"/>
    <lineage>
        <taxon>Eukaryota</taxon>
        <taxon>Fungi</taxon>
        <taxon>Dikarya</taxon>
        <taxon>Ascomycota</taxon>
        <taxon>Pezizomycotina</taxon>
        <taxon>Eurotiomycetes</taxon>
        <taxon>Eurotiomycetidae</taxon>
        <taxon>Eurotiales</taxon>
        <taxon>Aspergillaceae</taxon>
        <taxon>Aspergillus</taxon>
        <taxon>Aspergillus subgen. Nidulantes</taxon>
    </lineage>
</organism>
<dbReference type="Gene3D" id="2.60.120.700">
    <property type="entry name" value="Peptidase G1"/>
    <property type="match status" value="1"/>
</dbReference>
<dbReference type="EMBL" id="JBFXLS010000133">
    <property type="protein sequence ID" value="KAL2814058.1"/>
    <property type="molecule type" value="Genomic_DNA"/>
</dbReference>
<name>A0ABR4HEZ2_9EURO</name>
<accession>A0ABR4HEZ2</accession>
<dbReference type="InterPro" id="IPR013320">
    <property type="entry name" value="ConA-like_dom_sf"/>
</dbReference>
<protein>
    <submittedName>
        <fullName evidence="2">Peptidase A4 family-domain-containing protein</fullName>
    </submittedName>
</protein>
<gene>
    <name evidence="2" type="ORF">BDW59DRAFT_167315</name>
</gene>